<protein>
    <recommendedName>
        <fullName evidence="6">DUF697 domain-containing protein</fullName>
    </recommendedName>
</protein>
<evidence type="ECO:0008006" key="6">
    <source>
        <dbReference type="Google" id="ProtNLM"/>
    </source>
</evidence>
<keyword evidence="4" id="KW-0472">Membrane</keyword>
<evidence type="ECO:0000256" key="3">
    <source>
        <dbReference type="ARBA" id="ARBA00022989"/>
    </source>
</evidence>
<name>A0A6J4QUA0_9ACTN</name>
<dbReference type="InterPro" id="IPR021147">
    <property type="entry name" value="DUF697"/>
</dbReference>
<proteinExistence type="predicted"/>
<evidence type="ECO:0000256" key="4">
    <source>
        <dbReference type="ARBA" id="ARBA00023136"/>
    </source>
</evidence>
<gene>
    <name evidence="5" type="ORF">AVDCRST_MAG28-1306</name>
</gene>
<organism evidence="5">
    <name type="scientific">uncultured Rubrobacteraceae bacterium</name>
    <dbReference type="NCBI Taxonomy" id="349277"/>
    <lineage>
        <taxon>Bacteria</taxon>
        <taxon>Bacillati</taxon>
        <taxon>Actinomycetota</taxon>
        <taxon>Rubrobacteria</taxon>
        <taxon>Rubrobacterales</taxon>
        <taxon>Rubrobacteraceae</taxon>
        <taxon>environmental samples</taxon>
    </lineage>
</organism>
<accession>A0A6J4QUA0</accession>
<dbReference type="Pfam" id="PF05128">
    <property type="entry name" value="DUF697"/>
    <property type="match status" value="1"/>
</dbReference>
<dbReference type="GO" id="GO:0016020">
    <property type="term" value="C:membrane"/>
    <property type="evidence" value="ECO:0007669"/>
    <property type="project" value="UniProtKB-SubCell"/>
</dbReference>
<evidence type="ECO:0000256" key="1">
    <source>
        <dbReference type="ARBA" id="ARBA00004141"/>
    </source>
</evidence>
<keyword evidence="3" id="KW-1133">Transmembrane helix</keyword>
<comment type="subcellular location">
    <subcellularLocation>
        <location evidence="1">Membrane</location>
        <topology evidence="1">Multi-pass membrane protein</topology>
    </subcellularLocation>
</comment>
<evidence type="ECO:0000313" key="5">
    <source>
        <dbReference type="EMBL" id="CAA9449751.1"/>
    </source>
</evidence>
<reference evidence="5" key="1">
    <citation type="submission" date="2020-02" db="EMBL/GenBank/DDBJ databases">
        <authorList>
            <person name="Meier V. D."/>
        </authorList>
    </citation>
    <scope>NUCLEOTIDE SEQUENCE</scope>
    <source>
        <strain evidence="5">AVDCRST_MAG28</strain>
    </source>
</reference>
<dbReference type="EMBL" id="CADCVE010000027">
    <property type="protein sequence ID" value="CAA9449751.1"/>
    <property type="molecule type" value="Genomic_DNA"/>
</dbReference>
<evidence type="ECO:0000256" key="2">
    <source>
        <dbReference type="ARBA" id="ARBA00022692"/>
    </source>
</evidence>
<keyword evidence="2" id="KW-0812">Transmembrane</keyword>
<dbReference type="AlphaFoldDB" id="A0A6J4QUA0"/>
<sequence>MLGLRNLYRVFNESRASARRHATLAVTGSLPETVKLAQLLDARRDAVGADVLLTVAGGPDGGVAVSISGDAVEDEKTFSLSAITEETVLKELAPRVAGALEDDYLVSLGRGYPALRRAVCEEIIHKNARQNAVVGALPIPGADMPAITANQGRMVLGIAAAYGEEISVERARELLGVLAAGFGLRAVARQVVKLVPVGGWAASAAIGYAGTLAMGRATILYFERGKKEPDPAERSEILRRAREEAEAFVARLHRR</sequence>